<keyword evidence="2" id="KW-0804">Transcription</keyword>
<dbReference type="PANTHER" id="PTHR13964">
    <property type="entry name" value="RBP-RELATED"/>
    <property type="match status" value="1"/>
</dbReference>
<protein>
    <submittedName>
        <fullName evidence="6">AT-rich interaction domain 6</fullName>
    </submittedName>
</protein>
<dbReference type="GO" id="GO:0006357">
    <property type="term" value="P:regulation of transcription by RNA polymerase II"/>
    <property type="evidence" value="ECO:0007669"/>
    <property type="project" value="TreeGrafter"/>
</dbReference>
<feature type="domain" description="ARID" evidence="5">
    <location>
        <begin position="19"/>
        <end position="111"/>
    </location>
</feature>
<feature type="region of interest" description="Disordered" evidence="4">
    <location>
        <begin position="1"/>
        <end position="20"/>
    </location>
</feature>
<sequence>MALGTLQFQEEKPKDPAEENKEREFLKDVYIFMKKRDTPIERIPNLGFKQIDLYVMYKTVQEMGGYHQVTAQQMWKQVYNMLGGNPKSTSAATCTRRHYEKLLLPYECHKKGITVSLLPQHRPKPFPFADFSKEDPDGQRPAKRRLMSMPLQQNPMESDPRGRVFPLPLPYPPFYRQTHPVQSPHVSISSPVLTPLNPPVTQPWFGFQPSRPNPLEQVKEPLERLRSLSEQYKTSSGLSEPLNLSVKASQQPANSNPVSSFSQPSSSKNPKFLNKPSTLYAPQSPNVRHEGSEAQDNEAASEDRLYSHPSKDREAYIMDVKAIKTSSSPRYVSLSSGEDTASSVGKPSSPKTDFPILPKEEGDRYSDLRDLNLSQILPSLTGGNGGKMEIEIPLSLFHNWLKLCGSSVTMQGLKQLTTTLPSLGEQSSSSDVDVLPTNVQSQANSQHQTPVAEDLRLRKGNLPSPTVPSIQTSSPPLNTGPNPFTSYKLVPPGGILKNAVSQDVYPFDQTDFKSYTSKSPSLWSTFDKDTHMKFDSHSPLAIKQEFPTSKPYDDDVILVRKEKPQRAPQTLPMLGSGPTPIMQLTPEEVMKLKKMISSL</sequence>
<dbReference type="EMBL" id="OY660876">
    <property type="protein sequence ID" value="CAJ1070402.1"/>
    <property type="molecule type" value="Genomic_DNA"/>
</dbReference>
<organism evidence="6 7">
    <name type="scientific">Xyrichtys novacula</name>
    <name type="common">Pearly razorfish</name>
    <name type="synonym">Hemipteronotus novacula</name>
    <dbReference type="NCBI Taxonomy" id="13765"/>
    <lineage>
        <taxon>Eukaryota</taxon>
        <taxon>Metazoa</taxon>
        <taxon>Chordata</taxon>
        <taxon>Craniata</taxon>
        <taxon>Vertebrata</taxon>
        <taxon>Euteleostomi</taxon>
        <taxon>Actinopterygii</taxon>
        <taxon>Neopterygii</taxon>
        <taxon>Teleostei</taxon>
        <taxon>Neoteleostei</taxon>
        <taxon>Acanthomorphata</taxon>
        <taxon>Eupercaria</taxon>
        <taxon>Labriformes</taxon>
        <taxon>Labridae</taxon>
        <taxon>Xyrichtys</taxon>
    </lineage>
</organism>
<feature type="compositionally biased region" description="Basic and acidic residues" evidence="4">
    <location>
        <begin position="9"/>
        <end position="20"/>
    </location>
</feature>
<name>A0AAV1G8S2_XYRNO</name>
<reference evidence="6" key="1">
    <citation type="submission" date="2023-08" db="EMBL/GenBank/DDBJ databases">
        <authorList>
            <person name="Alioto T."/>
            <person name="Alioto T."/>
            <person name="Gomez Garrido J."/>
        </authorList>
    </citation>
    <scope>NUCLEOTIDE SEQUENCE</scope>
</reference>
<keyword evidence="7" id="KW-1185">Reference proteome</keyword>
<dbReference type="SMART" id="SM01014">
    <property type="entry name" value="ARID"/>
    <property type="match status" value="1"/>
</dbReference>
<accession>A0AAV1G8S2</accession>
<keyword evidence="3" id="KW-0539">Nucleus</keyword>
<feature type="region of interest" description="Disordered" evidence="4">
    <location>
        <begin position="126"/>
        <end position="146"/>
    </location>
</feature>
<evidence type="ECO:0000256" key="2">
    <source>
        <dbReference type="ARBA" id="ARBA00023163"/>
    </source>
</evidence>
<evidence type="ECO:0000256" key="1">
    <source>
        <dbReference type="ARBA" id="ARBA00023015"/>
    </source>
</evidence>
<dbReference type="SMART" id="SM00501">
    <property type="entry name" value="BRIGHT"/>
    <property type="match status" value="1"/>
</dbReference>
<dbReference type="Proteomes" id="UP001178508">
    <property type="component" value="Chromosome 13"/>
</dbReference>
<feature type="compositionally biased region" description="Basic and acidic residues" evidence="4">
    <location>
        <begin position="301"/>
        <end position="311"/>
    </location>
</feature>
<feature type="compositionally biased region" description="Low complexity" evidence="4">
    <location>
        <begin position="254"/>
        <end position="270"/>
    </location>
</feature>
<evidence type="ECO:0000259" key="5">
    <source>
        <dbReference type="PROSITE" id="PS51011"/>
    </source>
</evidence>
<feature type="compositionally biased region" description="Polar residues" evidence="4">
    <location>
        <begin position="328"/>
        <end position="351"/>
    </location>
</feature>
<proteinExistence type="predicted"/>
<evidence type="ECO:0000256" key="3">
    <source>
        <dbReference type="ARBA" id="ARBA00023242"/>
    </source>
</evidence>
<feature type="compositionally biased region" description="Polar residues" evidence="4">
    <location>
        <begin position="275"/>
        <end position="286"/>
    </location>
</feature>
<keyword evidence="1" id="KW-0805">Transcription regulation</keyword>
<dbReference type="InterPro" id="IPR001606">
    <property type="entry name" value="ARID_dom"/>
</dbReference>
<dbReference type="PROSITE" id="PS51011">
    <property type="entry name" value="ARID"/>
    <property type="match status" value="1"/>
</dbReference>
<dbReference type="SUPFAM" id="SSF46774">
    <property type="entry name" value="ARID-like"/>
    <property type="match status" value="1"/>
</dbReference>
<dbReference type="GO" id="GO:0000976">
    <property type="term" value="F:transcription cis-regulatory region binding"/>
    <property type="evidence" value="ECO:0007669"/>
    <property type="project" value="TreeGrafter"/>
</dbReference>
<evidence type="ECO:0000313" key="6">
    <source>
        <dbReference type="EMBL" id="CAJ1070402.1"/>
    </source>
</evidence>
<dbReference type="Gene3D" id="1.10.150.60">
    <property type="entry name" value="ARID DNA-binding domain"/>
    <property type="match status" value="1"/>
</dbReference>
<feature type="region of interest" description="Disordered" evidence="4">
    <location>
        <begin position="328"/>
        <end position="358"/>
    </location>
</feature>
<dbReference type="InterPro" id="IPR036431">
    <property type="entry name" value="ARID_dom_sf"/>
</dbReference>
<dbReference type="InterPro" id="IPR051232">
    <property type="entry name" value="ARID/SWI1_ChromRemod"/>
</dbReference>
<dbReference type="CDD" id="cd16869">
    <property type="entry name" value="ARID_ARID5"/>
    <property type="match status" value="1"/>
</dbReference>
<dbReference type="GO" id="GO:0005634">
    <property type="term" value="C:nucleus"/>
    <property type="evidence" value="ECO:0007669"/>
    <property type="project" value="TreeGrafter"/>
</dbReference>
<dbReference type="Pfam" id="PF01388">
    <property type="entry name" value="ARID"/>
    <property type="match status" value="1"/>
</dbReference>
<feature type="compositionally biased region" description="Basic and acidic residues" evidence="4">
    <location>
        <begin position="131"/>
        <end position="140"/>
    </location>
</feature>
<evidence type="ECO:0000256" key="4">
    <source>
        <dbReference type="SAM" id="MobiDB-lite"/>
    </source>
</evidence>
<dbReference type="PANTHER" id="PTHR13964:SF25">
    <property type="entry name" value="AT-RICH INTERACTIVE DOMAIN-CONTAINING PROTEIN 5A"/>
    <property type="match status" value="1"/>
</dbReference>
<gene>
    <name evidence="6" type="ORF">XNOV1_A034380</name>
</gene>
<dbReference type="AlphaFoldDB" id="A0AAV1G8S2"/>
<evidence type="ECO:0000313" key="7">
    <source>
        <dbReference type="Proteomes" id="UP001178508"/>
    </source>
</evidence>
<feature type="region of interest" description="Disordered" evidence="4">
    <location>
        <begin position="246"/>
        <end position="311"/>
    </location>
</feature>